<dbReference type="GeneID" id="63855769"/>
<evidence type="ECO:0000313" key="1">
    <source>
        <dbReference type="EMBL" id="KAF1847219.1"/>
    </source>
</evidence>
<gene>
    <name evidence="1" type="ORF">K460DRAFT_55538</name>
</gene>
<dbReference type="GO" id="GO:0008237">
    <property type="term" value="F:metallopeptidase activity"/>
    <property type="evidence" value="ECO:0007669"/>
    <property type="project" value="InterPro"/>
</dbReference>
<dbReference type="Gene3D" id="3.40.390.10">
    <property type="entry name" value="Collagenase (Catalytic Domain)"/>
    <property type="match status" value="1"/>
</dbReference>
<sequence>MAKLAANAMTNHQDEPAFWELFGPRAVSNLTSIQNTFKASAEFTKKIITTCNLDDTHPTCTDRFNYGGIGALNSTAGKRDDNISLVFCREFFGFPPLDYKINMGINNPDDQTARFNLGYYHENQGTALLRAILPFALPSNEAHISDLWVNIHHQNTPKWTACYGVLCSKILARLDGSCWSVLNADNYALFALSKYISQVIEGSFPWLPRLERNEPSWSPLIVTNLGGIQGGAVAVTEKFSENTVSQPRYNKSRYQLDLGTYNPRDRLGNSAVDLSNSSWLQQESSYPEGWHKQRNDFLQEWTSAWDNVSLNMDTKRTHVCFKNGNNASTPYGSIDSQPFDATEAAELALKFCNETVRQWMKITVYPSVLTAAKKAIDLSVWHQTGRKNSTNEMNFFWTADPNKFLSARAVGRLFEGRSDDDKIQHCHATYKYIMEQCDKDSPDKYGGYITLNDRIYAAFVTPASHRASRNNIAPMSTFKCAEYNATSYWRAAASIQSMQDTRLSKLCTCWYDDYTFAAEMFCRPAAGDCVTLVKEENRVWAKDRGYNCP</sequence>
<dbReference type="EMBL" id="ML976615">
    <property type="protein sequence ID" value="KAF1847219.1"/>
    <property type="molecule type" value="Genomic_DNA"/>
</dbReference>
<dbReference type="Proteomes" id="UP000800039">
    <property type="component" value="Unassembled WGS sequence"/>
</dbReference>
<comment type="caution">
    <text evidence="1">The sequence shown here is derived from an EMBL/GenBank/DDBJ whole genome shotgun (WGS) entry which is preliminary data.</text>
</comment>
<protein>
    <submittedName>
        <fullName evidence="1">Uncharacterized protein</fullName>
    </submittedName>
</protein>
<keyword evidence="2" id="KW-1185">Reference proteome</keyword>
<dbReference type="RefSeq" id="XP_040789782.1">
    <property type="nucleotide sequence ID" value="XM_040938513.1"/>
</dbReference>
<evidence type="ECO:0000313" key="2">
    <source>
        <dbReference type="Proteomes" id="UP000800039"/>
    </source>
</evidence>
<organism evidence="1 2">
    <name type="scientific">Cucurbitaria berberidis CBS 394.84</name>
    <dbReference type="NCBI Taxonomy" id="1168544"/>
    <lineage>
        <taxon>Eukaryota</taxon>
        <taxon>Fungi</taxon>
        <taxon>Dikarya</taxon>
        <taxon>Ascomycota</taxon>
        <taxon>Pezizomycotina</taxon>
        <taxon>Dothideomycetes</taxon>
        <taxon>Pleosporomycetidae</taxon>
        <taxon>Pleosporales</taxon>
        <taxon>Pleosporineae</taxon>
        <taxon>Cucurbitariaceae</taxon>
        <taxon>Cucurbitaria</taxon>
    </lineage>
</organism>
<reference evidence="1" key="1">
    <citation type="submission" date="2020-01" db="EMBL/GenBank/DDBJ databases">
        <authorList>
            <consortium name="DOE Joint Genome Institute"/>
            <person name="Haridas S."/>
            <person name="Albert R."/>
            <person name="Binder M."/>
            <person name="Bloem J."/>
            <person name="Labutti K."/>
            <person name="Salamov A."/>
            <person name="Andreopoulos B."/>
            <person name="Baker S.E."/>
            <person name="Barry K."/>
            <person name="Bills G."/>
            <person name="Bluhm B.H."/>
            <person name="Cannon C."/>
            <person name="Castanera R."/>
            <person name="Culley D.E."/>
            <person name="Daum C."/>
            <person name="Ezra D."/>
            <person name="Gonzalez J.B."/>
            <person name="Henrissat B."/>
            <person name="Kuo A."/>
            <person name="Liang C."/>
            <person name="Lipzen A."/>
            <person name="Lutzoni F."/>
            <person name="Magnuson J."/>
            <person name="Mondo S."/>
            <person name="Nolan M."/>
            <person name="Ohm R."/>
            <person name="Pangilinan J."/>
            <person name="Park H.-J."/>
            <person name="Ramirez L."/>
            <person name="Alfaro M."/>
            <person name="Sun H."/>
            <person name="Tritt A."/>
            <person name="Yoshinaga Y."/>
            <person name="Zwiers L.-H."/>
            <person name="Turgeon B.G."/>
            <person name="Goodwin S.B."/>
            <person name="Spatafora J.W."/>
            <person name="Crous P.W."/>
            <person name="Grigoriev I.V."/>
        </authorList>
    </citation>
    <scope>NUCLEOTIDE SEQUENCE</scope>
    <source>
        <strain evidence="1">CBS 394.84</strain>
    </source>
</reference>
<dbReference type="InterPro" id="IPR024079">
    <property type="entry name" value="MetalloPept_cat_dom_sf"/>
</dbReference>
<accession>A0A9P4LAI0</accession>
<dbReference type="AlphaFoldDB" id="A0A9P4LAI0"/>
<dbReference type="OrthoDB" id="3796854at2759"/>
<proteinExistence type="predicted"/>
<name>A0A9P4LAI0_9PLEO</name>